<dbReference type="PANTHER" id="PTHR35046:SF9">
    <property type="entry name" value="RNA-DIRECTED DNA POLYMERASE"/>
    <property type="match status" value="1"/>
</dbReference>
<dbReference type="InterPro" id="IPR012337">
    <property type="entry name" value="RNaseH-like_sf"/>
</dbReference>
<accession>A0A6G1F083</accession>
<dbReference type="OrthoDB" id="1738613at2759"/>
<dbReference type="Gene3D" id="3.30.420.10">
    <property type="entry name" value="Ribonuclease H-like superfamily/Ribonuclease H"/>
    <property type="match status" value="1"/>
</dbReference>
<dbReference type="Pfam" id="PF00665">
    <property type="entry name" value="rve"/>
    <property type="match status" value="1"/>
</dbReference>
<feature type="region of interest" description="Disordered" evidence="1">
    <location>
        <begin position="50"/>
        <end position="75"/>
    </location>
</feature>
<evidence type="ECO:0000313" key="4">
    <source>
        <dbReference type="Proteomes" id="UP000479710"/>
    </source>
</evidence>
<dbReference type="GO" id="GO:0003676">
    <property type="term" value="F:nucleic acid binding"/>
    <property type="evidence" value="ECO:0007669"/>
    <property type="project" value="InterPro"/>
</dbReference>
<feature type="compositionally biased region" description="Polar residues" evidence="1">
    <location>
        <begin position="62"/>
        <end position="73"/>
    </location>
</feature>
<name>A0A6G1F083_9ORYZ</name>
<dbReference type="PANTHER" id="PTHR35046">
    <property type="entry name" value="ZINC KNUCKLE (CCHC-TYPE) FAMILY PROTEIN"/>
    <property type="match status" value="1"/>
</dbReference>
<protein>
    <recommendedName>
        <fullName evidence="2">Integrase catalytic domain-containing protein</fullName>
    </recommendedName>
</protein>
<comment type="caution">
    <text evidence="3">The sequence shown here is derived from an EMBL/GenBank/DDBJ whole genome shotgun (WGS) entry which is preliminary data.</text>
</comment>
<dbReference type="InterPro" id="IPR036397">
    <property type="entry name" value="RNaseH_sf"/>
</dbReference>
<organism evidence="3 4">
    <name type="scientific">Oryza meyeriana var. granulata</name>
    <dbReference type="NCBI Taxonomy" id="110450"/>
    <lineage>
        <taxon>Eukaryota</taxon>
        <taxon>Viridiplantae</taxon>
        <taxon>Streptophyta</taxon>
        <taxon>Embryophyta</taxon>
        <taxon>Tracheophyta</taxon>
        <taxon>Spermatophyta</taxon>
        <taxon>Magnoliopsida</taxon>
        <taxon>Liliopsida</taxon>
        <taxon>Poales</taxon>
        <taxon>Poaceae</taxon>
        <taxon>BOP clade</taxon>
        <taxon>Oryzoideae</taxon>
        <taxon>Oryzeae</taxon>
        <taxon>Oryzinae</taxon>
        <taxon>Oryza</taxon>
        <taxon>Oryza meyeriana</taxon>
    </lineage>
</organism>
<keyword evidence="4" id="KW-1185">Reference proteome</keyword>
<feature type="domain" description="Integrase catalytic" evidence="2">
    <location>
        <begin position="142"/>
        <end position="252"/>
    </location>
</feature>
<evidence type="ECO:0000313" key="3">
    <source>
        <dbReference type="EMBL" id="KAF0930307.1"/>
    </source>
</evidence>
<dbReference type="EMBL" id="SPHZ02000002">
    <property type="protein sequence ID" value="KAF0930307.1"/>
    <property type="molecule type" value="Genomic_DNA"/>
</dbReference>
<dbReference type="SUPFAM" id="SSF53098">
    <property type="entry name" value="Ribonuclease H-like"/>
    <property type="match status" value="1"/>
</dbReference>
<evidence type="ECO:0000256" key="1">
    <source>
        <dbReference type="SAM" id="MobiDB-lite"/>
    </source>
</evidence>
<reference evidence="3 4" key="1">
    <citation type="submission" date="2019-11" db="EMBL/GenBank/DDBJ databases">
        <title>Whole genome sequence of Oryza granulata.</title>
        <authorList>
            <person name="Li W."/>
        </authorList>
    </citation>
    <scope>NUCLEOTIDE SEQUENCE [LARGE SCALE GENOMIC DNA]</scope>
    <source>
        <strain evidence="4">cv. Menghai</strain>
        <tissue evidence="3">Leaf</tissue>
    </source>
</reference>
<dbReference type="PROSITE" id="PS50994">
    <property type="entry name" value="INTEGRASE"/>
    <property type="match status" value="1"/>
</dbReference>
<gene>
    <name evidence="3" type="ORF">E2562_031975</name>
</gene>
<dbReference type="Proteomes" id="UP000479710">
    <property type="component" value="Unassembled WGS sequence"/>
</dbReference>
<dbReference type="AlphaFoldDB" id="A0A6G1F083"/>
<dbReference type="InterPro" id="IPR001584">
    <property type="entry name" value="Integrase_cat-core"/>
</dbReference>
<dbReference type="GO" id="GO:0015074">
    <property type="term" value="P:DNA integration"/>
    <property type="evidence" value="ECO:0007669"/>
    <property type="project" value="InterPro"/>
</dbReference>
<sequence length="272" mass="30250">MGDSLTSADFRDALEKIFAEFTSIKSEITTIKGEQSRLSVAVNRLQSDTIATEGSGRGGTTDAFSSEPSSFPRQTAHKLRFPRYDGATDPVVWLHKAEQFFRQQRTPPEERVWLASSPALLGCFVCQQNKTEHLHPAGLLQPLEVPSSVWANIAMDFMEGFPKVGGKSVVLTVVDRFSKYTHFVAIGHPYTATSVAHVFFDHIVRLHGLPCSIVSDRDPVFTSTFWTELFALSGVELRLSSAFHPQTDGQSELAVDSELMIRIQSIFQGDWQ</sequence>
<proteinExistence type="predicted"/>
<evidence type="ECO:0000259" key="2">
    <source>
        <dbReference type="PROSITE" id="PS50994"/>
    </source>
</evidence>